<dbReference type="AlphaFoldDB" id="A0A5D2MYU3"/>
<dbReference type="PANTHER" id="PTHR31079">
    <property type="entry name" value="NAC DOMAIN-CONTAINING PROTEIN 73"/>
    <property type="match status" value="1"/>
</dbReference>
<keyword evidence="1" id="KW-0805">Transcription regulation</keyword>
<dbReference type="PANTHER" id="PTHR31079:SF9">
    <property type="entry name" value="SUPPRESSOR OF GAMMA RESPONSE 1"/>
    <property type="match status" value="1"/>
</dbReference>
<feature type="domain" description="NAC" evidence="5">
    <location>
        <begin position="54"/>
        <end position="212"/>
    </location>
</feature>
<evidence type="ECO:0000256" key="3">
    <source>
        <dbReference type="ARBA" id="ARBA00023163"/>
    </source>
</evidence>
<evidence type="ECO:0000256" key="1">
    <source>
        <dbReference type="ARBA" id="ARBA00023015"/>
    </source>
</evidence>
<dbReference type="SUPFAM" id="SSF101941">
    <property type="entry name" value="NAC domain"/>
    <property type="match status" value="1"/>
</dbReference>
<evidence type="ECO:0000256" key="2">
    <source>
        <dbReference type="ARBA" id="ARBA00023125"/>
    </source>
</evidence>
<dbReference type="Pfam" id="PF02365">
    <property type="entry name" value="NAM"/>
    <property type="match status" value="1"/>
</dbReference>
<gene>
    <name evidence="6" type="ORF">ES332_A12G199200v1</name>
</gene>
<dbReference type="GO" id="GO:0000976">
    <property type="term" value="F:transcription cis-regulatory region binding"/>
    <property type="evidence" value="ECO:0007669"/>
    <property type="project" value="TreeGrafter"/>
</dbReference>
<dbReference type="EMBL" id="CM017621">
    <property type="protein sequence ID" value="TYH96751.1"/>
    <property type="molecule type" value="Genomic_DNA"/>
</dbReference>
<accession>A0A5D2MYU3</accession>
<evidence type="ECO:0000313" key="6">
    <source>
        <dbReference type="EMBL" id="TYH96751.1"/>
    </source>
</evidence>
<evidence type="ECO:0000313" key="7">
    <source>
        <dbReference type="Proteomes" id="UP000322667"/>
    </source>
</evidence>
<keyword evidence="2" id="KW-0238">DNA-binding</keyword>
<sequence>MAGTWLVDGNRIASKIRSASDPGRVTWNSNPTRSCPNCHHIIDNSDVNQSWPGLPRGVKFDPSDQEIIWHLLTKVGVKDSKPHPFINEFIPTIENDDGICYTHPQKLPGVKEDGSVSHFFHRAIKAYNTGTRKRRKIHGDDFGDVRWHKTGRTKPVFLDGVQEGCKKIMVLYMTTVKGGKSEKTNWVMHQYHLGTEEDEKDGEYVISKIFHQQQQPKQGDKTEQDLSETTETMIVRVDPVTPKSVTPDPPRTGRQCHEYDQGQEYTIPCIDPSAQLVEGLSLCDELLQSQSPRRDADGNEGILDGKPRLSDYAELGAEHLKKDLEECQNLEDDPTNIELDTPPEFRLSQLDFASQDSYTAWGVS</sequence>
<organism evidence="6 7">
    <name type="scientific">Gossypium tomentosum</name>
    <name type="common">Hawaiian cotton</name>
    <name type="synonym">Gossypium sandvicense</name>
    <dbReference type="NCBI Taxonomy" id="34277"/>
    <lineage>
        <taxon>Eukaryota</taxon>
        <taxon>Viridiplantae</taxon>
        <taxon>Streptophyta</taxon>
        <taxon>Embryophyta</taxon>
        <taxon>Tracheophyta</taxon>
        <taxon>Spermatophyta</taxon>
        <taxon>Magnoliopsida</taxon>
        <taxon>eudicotyledons</taxon>
        <taxon>Gunneridae</taxon>
        <taxon>Pentapetalae</taxon>
        <taxon>rosids</taxon>
        <taxon>malvids</taxon>
        <taxon>Malvales</taxon>
        <taxon>Malvaceae</taxon>
        <taxon>Malvoideae</taxon>
        <taxon>Gossypium</taxon>
    </lineage>
</organism>
<evidence type="ECO:0000256" key="4">
    <source>
        <dbReference type="ARBA" id="ARBA00023242"/>
    </source>
</evidence>
<keyword evidence="3" id="KW-0804">Transcription</keyword>
<name>A0A5D2MYU3_GOSTO</name>
<dbReference type="Proteomes" id="UP000322667">
    <property type="component" value="Chromosome A12"/>
</dbReference>
<keyword evidence="4" id="KW-0539">Nucleus</keyword>
<dbReference type="Gene3D" id="2.170.150.80">
    <property type="entry name" value="NAC domain"/>
    <property type="match status" value="1"/>
</dbReference>
<reference evidence="6 7" key="1">
    <citation type="submission" date="2019-07" db="EMBL/GenBank/DDBJ databases">
        <title>WGS assembly of Gossypium tomentosum.</title>
        <authorList>
            <person name="Chen Z.J."/>
            <person name="Sreedasyam A."/>
            <person name="Ando A."/>
            <person name="Song Q."/>
            <person name="De L."/>
            <person name="Hulse-Kemp A."/>
            <person name="Ding M."/>
            <person name="Ye W."/>
            <person name="Kirkbride R."/>
            <person name="Jenkins J."/>
            <person name="Plott C."/>
            <person name="Lovell J."/>
            <person name="Lin Y.-M."/>
            <person name="Vaughn R."/>
            <person name="Liu B."/>
            <person name="Li W."/>
            <person name="Simpson S."/>
            <person name="Scheffler B."/>
            <person name="Saski C."/>
            <person name="Grover C."/>
            <person name="Hu G."/>
            <person name="Conover J."/>
            <person name="Carlson J."/>
            <person name="Shu S."/>
            <person name="Boston L."/>
            <person name="Williams M."/>
            <person name="Peterson D."/>
            <person name="Mcgee K."/>
            <person name="Jones D."/>
            <person name="Wendel J."/>
            <person name="Stelly D."/>
            <person name="Grimwood J."/>
            <person name="Schmutz J."/>
        </authorList>
    </citation>
    <scope>NUCLEOTIDE SEQUENCE [LARGE SCALE GENOMIC DNA]</scope>
    <source>
        <strain evidence="6">7179.01</strain>
    </source>
</reference>
<proteinExistence type="predicted"/>
<dbReference type="PROSITE" id="PS51005">
    <property type="entry name" value="NAC"/>
    <property type="match status" value="1"/>
</dbReference>
<dbReference type="InterPro" id="IPR044799">
    <property type="entry name" value="SOG1-like"/>
</dbReference>
<dbReference type="GO" id="GO:0003700">
    <property type="term" value="F:DNA-binding transcription factor activity"/>
    <property type="evidence" value="ECO:0007669"/>
    <property type="project" value="InterPro"/>
</dbReference>
<evidence type="ECO:0000259" key="5">
    <source>
        <dbReference type="PROSITE" id="PS51005"/>
    </source>
</evidence>
<protein>
    <recommendedName>
        <fullName evidence="5">NAC domain-containing protein</fullName>
    </recommendedName>
</protein>
<keyword evidence="7" id="KW-1185">Reference proteome</keyword>
<dbReference type="GO" id="GO:0005634">
    <property type="term" value="C:nucleus"/>
    <property type="evidence" value="ECO:0007669"/>
    <property type="project" value="TreeGrafter"/>
</dbReference>
<dbReference type="FunFam" id="2.170.150.80:FF:000009">
    <property type="entry name" value="NAC domain-containing protein 8"/>
    <property type="match status" value="1"/>
</dbReference>
<dbReference type="InterPro" id="IPR036093">
    <property type="entry name" value="NAC_dom_sf"/>
</dbReference>
<dbReference type="InterPro" id="IPR003441">
    <property type="entry name" value="NAC-dom"/>
</dbReference>